<reference evidence="2" key="1">
    <citation type="submission" date="2007-11" db="EMBL/GenBank/DDBJ databases">
        <authorList>
            <person name="Fulton L."/>
            <person name="Clifton S."/>
            <person name="Fulton B."/>
            <person name="Xu J."/>
            <person name="Minx P."/>
            <person name="Pepin K.H."/>
            <person name="Johnson M."/>
            <person name="Thiruvilangam P."/>
            <person name="Bhonagiri V."/>
            <person name="Nash W.E."/>
            <person name="Mardis E.R."/>
            <person name="Wilson R.K."/>
        </authorList>
    </citation>
    <scope>NUCLEOTIDE SEQUENCE [LARGE SCALE GENOMIC DNA]</scope>
    <source>
        <strain evidence="2">DSM 17241</strain>
    </source>
</reference>
<evidence type="ECO:0000313" key="2">
    <source>
        <dbReference type="EMBL" id="EDS09408.1"/>
    </source>
</evidence>
<name>B0PGN0_9FIRM</name>
<dbReference type="Pfam" id="PF20648">
    <property type="entry name" value="DUF6809"/>
    <property type="match status" value="1"/>
</dbReference>
<dbReference type="Proteomes" id="UP000003803">
    <property type="component" value="Unassembled WGS sequence"/>
</dbReference>
<dbReference type="AlphaFoldDB" id="B0PGN0"/>
<dbReference type="InterPro" id="IPR049215">
    <property type="entry name" value="DUF6809"/>
</dbReference>
<comment type="caution">
    <text evidence="2">The sequence shown here is derived from an EMBL/GenBank/DDBJ whole genome shotgun (WGS) entry which is preliminary data.</text>
</comment>
<organism evidence="2 3">
    <name type="scientific">Anaerotruncus colihominis DSM 17241</name>
    <dbReference type="NCBI Taxonomy" id="445972"/>
    <lineage>
        <taxon>Bacteria</taxon>
        <taxon>Bacillati</taxon>
        <taxon>Bacillota</taxon>
        <taxon>Clostridia</taxon>
        <taxon>Eubacteriales</taxon>
        <taxon>Oscillospiraceae</taxon>
        <taxon>Anaerotruncus</taxon>
    </lineage>
</organism>
<protein>
    <submittedName>
        <fullName evidence="2">Uncharacterized protein</fullName>
    </submittedName>
</protein>
<reference evidence="2" key="2">
    <citation type="submission" date="2013-09" db="EMBL/GenBank/DDBJ databases">
        <title>Draft genome sequence of Anaerotruncus colihominis(DSM 17241).</title>
        <authorList>
            <person name="Sudarsanam P."/>
            <person name="Ley R."/>
            <person name="Guruge J."/>
            <person name="Turnbaugh P.J."/>
            <person name="Mahowald M."/>
            <person name="Liep D."/>
            <person name="Gordon J."/>
        </authorList>
    </citation>
    <scope>NUCLEOTIDE SEQUENCE</scope>
    <source>
        <strain evidence="2">DSM 17241</strain>
    </source>
</reference>
<evidence type="ECO:0000313" key="3">
    <source>
        <dbReference type="Proteomes" id="UP000003803"/>
    </source>
</evidence>
<dbReference type="HOGENOM" id="CLU_2091685_0_0_9"/>
<accession>B0PGN0</accession>
<evidence type="ECO:0000256" key="1">
    <source>
        <dbReference type="SAM" id="MobiDB-lite"/>
    </source>
</evidence>
<dbReference type="EMBL" id="ABGD02000030">
    <property type="protein sequence ID" value="EDS09408.1"/>
    <property type="molecule type" value="Genomic_DNA"/>
</dbReference>
<proteinExistence type="predicted"/>
<dbReference type="eggNOG" id="ENOG5032X30">
    <property type="taxonomic scope" value="Bacteria"/>
</dbReference>
<feature type="compositionally biased region" description="Basic residues" evidence="1">
    <location>
        <begin position="107"/>
        <end position="116"/>
    </location>
</feature>
<keyword evidence="3" id="KW-1185">Reference proteome</keyword>
<feature type="region of interest" description="Disordered" evidence="1">
    <location>
        <begin position="93"/>
        <end position="116"/>
    </location>
</feature>
<gene>
    <name evidence="2" type="ORF">ANACOL_04182</name>
</gene>
<sequence>MAIGRKFGYCVLLTKEAAHMRDTLENLYFGNITPNDQIVKSGTALKKAMEQSAECEEKLTALLEDREKTLLLRLINAENEIGSTMALENFVLGFPPGSTHDPGGPGRGRRQSARPK</sequence>